<gene>
    <name evidence="1" type="ORF">BCV70DRAFT_123392</name>
</gene>
<organism evidence="1 2">
    <name type="scientific">Testicularia cyperi</name>
    <dbReference type="NCBI Taxonomy" id="1882483"/>
    <lineage>
        <taxon>Eukaryota</taxon>
        <taxon>Fungi</taxon>
        <taxon>Dikarya</taxon>
        <taxon>Basidiomycota</taxon>
        <taxon>Ustilaginomycotina</taxon>
        <taxon>Ustilaginomycetes</taxon>
        <taxon>Ustilaginales</taxon>
        <taxon>Anthracoideaceae</taxon>
        <taxon>Testicularia</taxon>
    </lineage>
</organism>
<evidence type="ECO:0000313" key="1">
    <source>
        <dbReference type="EMBL" id="PWY99066.1"/>
    </source>
</evidence>
<evidence type="ECO:0000313" key="2">
    <source>
        <dbReference type="Proteomes" id="UP000246740"/>
    </source>
</evidence>
<reference evidence="1 2" key="1">
    <citation type="journal article" date="2018" name="Mol. Biol. Evol.">
        <title>Broad Genomic Sampling Reveals a Smut Pathogenic Ancestry of the Fungal Clade Ustilaginomycotina.</title>
        <authorList>
            <person name="Kijpornyongpan T."/>
            <person name="Mondo S.J."/>
            <person name="Barry K."/>
            <person name="Sandor L."/>
            <person name="Lee J."/>
            <person name="Lipzen A."/>
            <person name="Pangilinan J."/>
            <person name="LaButti K."/>
            <person name="Hainaut M."/>
            <person name="Henrissat B."/>
            <person name="Grigoriev I.V."/>
            <person name="Spatafora J.W."/>
            <person name="Aime M.C."/>
        </authorList>
    </citation>
    <scope>NUCLEOTIDE SEQUENCE [LARGE SCALE GENOMIC DNA]</scope>
    <source>
        <strain evidence="1 2">MCA 3645</strain>
    </source>
</reference>
<dbReference type="Proteomes" id="UP000246740">
    <property type="component" value="Unassembled WGS sequence"/>
</dbReference>
<accession>A0A317XL84</accession>
<dbReference type="EMBL" id="KZ819196">
    <property type="protein sequence ID" value="PWY99066.1"/>
    <property type="molecule type" value="Genomic_DNA"/>
</dbReference>
<dbReference type="AlphaFoldDB" id="A0A317XL84"/>
<keyword evidence="2" id="KW-1185">Reference proteome</keyword>
<name>A0A317XL84_9BASI</name>
<dbReference type="InParanoid" id="A0A317XL84"/>
<protein>
    <submittedName>
        <fullName evidence="1">Uncharacterized protein</fullName>
    </submittedName>
</protein>
<proteinExistence type="predicted"/>
<sequence length="165" mass="18371">MLPCSGRALCEDGRSESIHRSPTAVERSTSVSFGGLRSKGQLPVALRVRAVRSCASGVRTLFANRASICPQTQLPHNRLFKSRLFFLRASMSSHQKSRSLCTKLQDLALIVPTNLLYTYAQTSIPMSMPMRMPFRNPHLSVCRSICVSLCLVCRAFRYSVQSGFL</sequence>